<dbReference type="InterPro" id="IPR001064">
    <property type="entry name" value="Beta/gamma_crystallin"/>
</dbReference>
<dbReference type="GO" id="GO:0005576">
    <property type="term" value="C:extracellular region"/>
    <property type="evidence" value="ECO:0007669"/>
    <property type="project" value="InterPro"/>
</dbReference>
<dbReference type="FunFam" id="3.40.33.10:FF:000010">
    <property type="entry name" value="Predicted protein"/>
    <property type="match status" value="1"/>
</dbReference>
<dbReference type="InterPro" id="IPR018244">
    <property type="entry name" value="Allrgn_V5/Tpx1_CS"/>
</dbReference>
<comment type="caution">
    <text evidence="4">The sequence shown here is derived from an EMBL/GenBank/DDBJ whole genome shotgun (WGS) entry which is preliminary data.</text>
</comment>
<accession>A0A846HID7</accession>
<gene>
    <name evidence="4" type="ORF">PI95_029895</name>
</gene>
<comment type="similarity">
    <text evidence="1">Belongs to the beta/gamma-crystallin family.</text>
</comment>
<dbReference type="Pfam" id="PF00030">
    <property type="entry name" value="Crystall"/>
    <property type="match status" value="1"/>
</dbReference>
<name>A0A846HID7_9CYAN</name>
<dbReference type="InterPro" id="IPR014044">
    <property type="entry name" value="CAP_dom"/>
</dbReference>
<dbReference type="RefSeq" id="WP_163519320.1">
    <property type="nucleotide sequence ID" value="NZ_JTCM02000121.1"/>
</dbReference>
<dbReference type="PANTHER" id="PTHR10334">
    <property type="entry name" value="CYSTEINE-RICH SECRETORY PROTEIN-RELATED"/>
    <property type="match status" value="1"/>
</dbReference>
<keyword evidence="2" id="KW-0677">Repeat</keyword>
<sequence>MPVEIYADSNFSGATSGSLDRDYSYVGDFWNDKISSIKVYSGTWEFFENANFQGRSFRLTPGEYPWVTNTWNDMISSFKQVGQDTPSGPSGGGMAQEILNAHNSYRSQVGVPFLTWSNTLASQAQEWANYLSSNRLFQHSGTSGQGENLWMGTSHRFSFTQMVGSWGNEKQHFVKGKFPNVSNTGNWADVGHYTQMVWRNTTQVGCAVVDGGDGNARLVCRYVSPGNVMGQSVF</sequence>
<dbReference type="PRINTS" id="PR00837">
    <property type="entry name" value="V5TPXLIKE"/>
</dbReference>
<dbReference type="SMART" id="SM00198">
    <property type="entry name" value="SCP"/>
    <property type="match status" value="1"/>
</dbReference>
<dbReference type="Gene3D" id="2.60.20.10">
    <property type="entry name" value="Crystallins"/>
    <property type="match status" value="1"/>
</dbReference>
<dbReference type="Pfam" id="PF00188">
    <property type="entry name" value="CAP"/>
    <property type="match status" value="1"/>
</dbReference>
<dbReference type="Proteomes" id="UP000031549">
    <property type="component" value="Unassembled WGS sequence"/>
</dbReference>
<organism evidence="4 5">
    <name type="scientific">Hassallia byssoidea VB512170</name>
    <dbReference type="NCBI Taxonomy" id="1304833"/>
    <lineage>
        <taxon>Bacteria</taxon>
        <taxon>Bacillati</taxon>
        <taxon>Cyanobacteriota</taxon>
        <taxon>Cyanophyceae</taxon>
        <taxon>Nostocales</taxon>
        <taxon>Tolypothrichaceae</taxon>
        <taxon>Hassallia</taxon>
    </lineage>
</organism>
<dbReference type="InterPro" id="IPR035940">
    <property type="entry name" value="CAP_sf"/>
</dbReference>
<protein>
    <recommendedName>
        <fullName evidence="3">Beta/gamma crystallin 'Greek key' domain-containing protein</fullName>
    </recommendedName>
</protein>
<feature type="domain" description="Beta/gamma crystallin 'Greek key'" evidence="3">
    <location>
        <begin position="42"/>
        <end position="82"/>
    </location>
</feature>
<evidence type="ECO:0000256" key="2">
    <source>
        <dbReference type="ARBA" id="ARBA00022737"/>
    </source>
</evidence>
<dbReference type="EMBL" id="JTCM02000121">
    <property type="protein sequence ID" value="NEU76609.1"/>
    <property type="molecule type" value="Genomic_DNA"/>
</dbReference>
<dbReference type="SUPFAM" id="SSF55797">
    <property type="entry name" value="PR-1-like"/>
    <property type="match status" value="1"/>
</dbReference>
<proteinExistence type="inferred from homology"/>
<evidence type="ECO:0000256" key="1">
    <source>
        <dbReference type="ARBA" id="ARBA00009646"/>
    </source>
</evidence>
<dbReference type="InterPro" id="IPR011024">
    <property type="entry name" value="G_crystallin-like"/>
</dbReference>
<keyword evidence="5" id="KW-1185">Reference proteome</keyword>
<dbReference type="InterPro" id="IPR001283">
    <property type="entry name" value="CRISP-related"/>
</dbReference>
<dbReference type="Gene3D" id="3.40.33.10">
    <property type="entry name" value="CAP"/>
    <property type="match status" value="1"/>
</dbReference>
<evidence type="ECO:0000259" key="3">
    <source>
        <dbReference type="PROSITE" id="PS50915"/>
    </source>
</evidence>
<dbReference type="SMART" id="SM00247">
    <property type="entry name" value="XTALbg"/>
    <property type="match status" value="1"/>
</dbReference>
<evidence type="ECO:0000313" key="5">
    <source>
        <dbReference type="Proteomes" id="UP000031549"/>
    </source>
</evidence>
<dbReference type="SUPFAM" id="SSF49695">
    <property type="entry name" value="gamma-Crystallin-like"/>
    <property type="match status" value="1"/>
</dbReference>
<dbReference type="PROSITE" id="PS50915">
    <property type="entry name" value="CRYSTALLIN_BETA_GAMMA"/>
    <property type="match status" value="1"/>
</dbReference>
<evidence type="ECO:0000313" key="4">
    <source>
        <dbReference type="EMBL" id="NEU76609.1"/>
    </source>
</evidence>
<dbReference type="AlphaFoldDB" id="A0A846HID7"/>
<dbReference type="PROSITE" id="PS01009">
    <property type="entry name" value="CRISP_1"/>
    <property type="match status" value="1"/>
</dbReference>
<reference evidence="4 5" key="1">
    <citation type="journal article" date="2015" name="Genome Announc.">
        <title>Draft Genome Sequence of Cyanobacterium Hassallia byssoidea Strain VB512170, Isolated from Monuments in India.</title>
        <authorList>
            <person name="Singh D."/>
            <person name="Chandrababunaidu M.M."/>
            <person name="Panda A."/>
            <person name="Sen D."/>
            <person name="Bhattacharyya S."/>
            <person name="Adhikary S.P."/>
            <person name="Tripathy S."/>
        </authorList>
    </citation>
    <scope>NUCLEOTIDE SEQUENCE [LARGE SCALE GENOMIC DNA]</scope>
    <source>
        <strain evidence="4 5">VB512170</strain>
    </source>
</reference>